<evidence type="ECO:0000313" key="1">
    <source>
        <dbReference type="EMBL" id="SVA92463.1"/>
    </source>
</evidence>
<proteinExistence type="predicted"/>
<sequence>MCAEAREAFDIRSELRGSHWVAWLQNSESQKPEDAVILIGANQEQAEERARRWAERKATGSK</sequence>
<gene>
    <name evidence="1" type="ORF">METZ01_LOCUS145317</name>
</gene>
<organism evidence="1">
    <name type="scientific">marine metagenome</name>
    <dbReference type="NCBI Taxonomy" id="408172"/>
    <lineage>
        <taxon>unclassified sequences</taxon>
        <taxon>metagenomes</taxon>
        <taxon>ecological metagenomes</taxon>
    </lineage>
</organism>
<accession>A0A381ZUP3</accession>
<name>A0A381ZUP3_9ZZZZ</name>
<dbReference type="EMBL" id="UINC01022567">
    <property type="protein sequence ID" value="SVA92463.1"/>
    <property type="molecule type" value="Genomic_DNA"/>
</dbReference>
<dbReference type="AlphaFoldDB" id="A0A381ZUP3"/>
<protein>
    <submittedName>
        <fullName evidence="1">Uncharacterized protein</fullName>
    </submittedName>
</protein>
<reference evidence="1" key="1">
    <citation type="submission" date="2018-05" db="EMBL/GenBank/DDBJ databases">
        <authorList>
            <person name="Lanie J.A."/>
            <person name="Ng W.-L."/>
            <person name="Kazmierczak K.M."/>
            <person name="Andrzejewski T.M."/>
            <person name="Davidsen T.M."/>
            <person name="Wayne K.J."/>
            <person name="Tettelin H."/>
            <person name="Glass J.I."/>
            <person name="Rusch D."/>
            <person name="Podicherti R."/>
            <person name="Tsui H.-C.T."/>
            <person name="Winkler M.E."/>
        </authorList>
    </citation>
    <scope>NUCLEOTIDE SEQUENCE</scope>
</reference>